<evidence type="ECO:0000256" key="1">
    <source>
        <dbReference type="ARBA" id="ARBA00001974"/>
    </source>
</evidence>
<dbReference type="EMBL" id="JAOCZP010000001">
    <property type="protein sequence ID" value="MCT7373819.1"/>
    <property type="molecule type" value="Genomic_DNA"/>
</dbReference>
<gene>
    <name evidence="7" type="ORF">N5A92_02035</name>
</gene>
<dbReference type="Pfam" id="PF07992">
    <property type="entry name" value="Pyr_redox_2"/>
    <property type="match status" value="1"/>
</dbReference>
<feature type="domain" description="FAD/NAD(P)-binding" evidence="5">
    <location>
        <begin position="3"/>
        <end position="285"/>
    </location>
</feature>
<dbReference type="Gene3D" id="3.50.50.60">
    <property type="entry name" value="FAD/NAD(P)-binding domain"/>
    <property type="match status" value="2"/>
</dbReference>
<dbReference type="InterPro" id="IPR036188">
    <property type="entry name" value="FAD/NAD-bd_sf"/>
</dbReference>
<organism evidence="7 8">
    <name type="scientific">Chelativorans salis</name>
    <dbReference type="NCBI Taxonomy" id="2978478"/>
    <lineage>
        <taxon>Bacteria</taxon>
        <taxon>Pseudomonadati</taxon>
        <taxon>Pseudomonadota</taxon>
        <taxon>Alphaproteobacteria</taxon>
        <taxon>Hyphomicrobiales</taxon>
        <taxon>Phyllobacteriaceae</taxon>
        <taxon>Chelativorans</taxon>
    </lineage>
</organism>
<keyword evidence="3" id="KW-0274">FAD</keyword>
<keyword evidence="2" id="KW-0285">Flavoprotein</keyword>
<dbReference type="PRINTS" id="PR00469">
    <property type="entry name" value="PNDRDTASEII"/>
</dbReference>
<keyword evidence="4" id="KW-0560">Oxidoreductase</keyword>
<reference evidence="7 8" key="1">
    <citation type="submission" date="2022-09" db="EMBL/GenBank/DDBJ databases">
        <title>Chelativorans salina sp. nov., a novel slightly halophilic bacterium isolated from a saline lake sediment enrichment.</title>
        <authorList>
            <person name="Gao L."/>
            <person name="Fang B.-Z."/>
            <person name="Li W.-J."/>
        </authorList>
    </citation>
    <scope>NUCLEOTIDE SEQUENCE [LARGE SCALE GENOMIC DNA]</scope>
    <source>
        <strain evidence="7 8">EGI FJ00035</strain>
    </source>
</reference>
<evidence type="ECO:0000259" key="5">
    <source>
        <dbReference type="Pfam" id="PF07992"/>
    </source>
</evidence>
<proteinExistence type="predicted"/>
<feature type="domain" description="Reductase C-terminal" evidence="6">
    <location>
        <begin position="304"/>
        <end position="392"/>
    </location>
</feature>
<name>A0ABT2LKV5_9HYPH</name>
<evidence type="ECO:0000259" key="6">
    <source>
        <dbReference type="Pfam" id="PF14759"/>
    </source>
</evidence>
<dbReference type="PANTHER" id="PTHR43557">
    <property type="entry name" value="APOPTOSIS-INDUCING FACTOR 1"/>
    <property type="match status" value="1"/>
</dbReference>
<evidence type="ECO:0000313" key="8">
    <source>
        <dbReference type="Proteomes" id="UP001320831"/>
    </source>
</evidence>
<dbReference type="InterPro" id="IPR028202">
    <property type="entry name" value="Reductase_C"/>
</dbReference>
<dbReference type="SUPFAM" id="SSF55424">
    <property type="entry name" value="FAD/NAD-linked reductases, dimerisation (C-terminal) domain"/>
    <property type="match status" value="1"/>
</dbReference>
<dbReference type="Proteomes" id="UP001320831">
    <property type="component" value="Unassembled WGS sequence"/>
</dbReference>
<evidence type="ECO:0000256" key="2">
    <source>
        <dbReference type="ARBA" id="ARBA00022630"/>
    </source>
</evidence>
<dbReference type="PANTHER" id="PTHR43557:SF2">
    <property type="entry name" value="RIESKE DOMAIN-CONTAINING PROTEIN-RELATED"/>
    <property type="match status" value="1"/>
</dbReference>
<evidence type="ECO:0000313" key="7">
    <source>
        <dbReference type="EMBL" id="MCT7373819.1"/>
    </source>
</evidence>
<dbReference type="PRINTS" id="PR00368">
    <property type="entry name" value="FADPNR"/>
</dbReference>
<dbReference type="Gene3D" id="3.30.390.30">
    <property type="match status" value="1"/>
</dbReference>
<dbReference type="Pfam" id="PF14759">
    <property type="entry name" value="Reductase_C"/>
    <property type="match status" value="1"/>
</dbReference>
<dbReference type="InterPro" id="IPR050446">
    <property type="entry name" value="FAD-oxidoreductase/Apoptosis"/>
</dbReference>
<accession>A0ABT2LKV5</accession>
<evidence type="ECO:0000256" key="3">
    <source>
        <dbReference type="ARBA" id="ARBA00022827"/>
    </source>
</evidence>
<dbReference type="RefSeq" id="WP_260900147.1">
    <property type="nucleotide sequence ID" value="NZ_JAOCZP010000001.1"/>
</dbReference>
<keyword evidence="8" id="KW-1185">Reference proteome</keyword>
<sequence>MGDILIIGAGECGVRAAFALREAGHEGGITLIGAEPHLPYERPPLSKTAPTAPKVIAEEARYAEAEIALVRGSRVASIDRAERRVRLSDGSALPYDKLLLATGARARRFPGMEAALTLRSLDDARSILDALGPGLKLAIIGGGFIGLELAATARKLGAEVTVVEAAERLMARIVPAEIAEAVAGRHRTEDVELILGTGVAEVRENSITLADGRVIEADMVVAGVGAEPETRLAAEAGLEIANGIVVDGRLATSDPHIFAAGDCCSFPLNSARVRLESWRCAQDQGAHAARAMLGCEDAYARVPWFWSDQYDLTLQVAGLPDPSLGHVRRDLGDGAFILFQQDDTGRLVFASGVGSGNAVAKDIRLAEMIIEKGIRPDPAQLKDPAVNLKTVLKGVPA</sequence>
<evidence type="ECO:0000256" key="4">
    <source>
        <dbReference type="ARBA" id="ARBA00023002"/>
    </source>
</evidence>
<comment type="caution">
    <text evidence="7">The sequence shown here is derived from an EMBL/GenBank/DDBJ whole genome shotgun (WGS) entry which is preliminary data.</text>
</comment>
<dbReference type="InterPro" id="IPR023753">
    <property type="entry name" value="FAD/NAD-binding_dom"/>
</dbReference>
<dbReference type="InterPro" id="IPR016156">
    <property type="entry name" value="FAD/NAD-linked_Rdtase_dimer_sf"/>
</dbReference>
<protein>
    <submittedName>
        <fullName evidence="7">FAD-dependent oxidoreductase</fullName>
    </submittedName>
</protein>
<comment type="cofactor">
    <cofactor evidence="1">
        <name>FAD</name>
        <dbReference type="ChEBI" id="CHEBI:57692"/>
    </cofactor>
</comment>
<dbReference type="SUPFAM" id="SSF51905">
    <property type="entry name" value="FAD/NAD(P)-binding domain"/>
    <property type="match status" value="1"/>
</dbReference>